<dbReference type="HAMAP" id="MF_00652">
    <property type="entry name" value="UPF0246"/>
    <property type="match status" value="1"/>
</dbReference>
<comment type="caution">
    <text evidence="2">The sequence shown here is derived from an EMBL/GenBank/DDBJ whole genome shotgun (WGS) entry which is preliminary data.</text>
</comment>
<accession>A0A8J6JN34</accession>
<dbReference type="RefSeq" id="WP_186920120.1">
    <property type="nucleotide sequence ID" value="NZ_JACOPQ010000014.1"/>
</dbReference>
<dbReference type="Proteomes" id="UP000607645">
    <property type="component" value="Unassembled WGS sequence"/>
</dbReference>
<comment type="similarity">
    <text evidence="1">Belongs to the UPF0246 family.</text>
</comment>
<organism evidence="2 3">
    <name type="scientific">Lawsonibacter faecis</name>
    <dbReference type="NCBI Taxonomy" id="2763052"/>
    <lineage>
        <taxon>Bacteria</taxon>
        <taxon>Bacillati</taxon>
        <taxon>Bacillota</taxon>
        <taxon>Clostridia</taxon>
        <taxon>Eubacteriales</taxon>
        <taxon>Oscillospiraceae</taxon>
        <taxon>Lawsonibacter</taxon>
    </lineage>
</organism>
<evidence type="ECO:0000256" key="1">
    <source>
        <dbReference type="HAMAP-Rule" id="MF_00652"/>
    </source>
</evidence>
<gene>
    <name evidence="2" type="primary">yaaA</name>
    <name evidence="2" type="ORF">H8S62_15035</name>
</gene>
<name>A0A8J6JN34_9FIRM</name>
<sequence length="247" mass="28496">MKIIISPAKKMNADLDSLPPRGLPDYLDRAEALAAYLRGLTYQQLKKLLACNDQIAQLNFRRYQSMDLRRDLTPAILAYEGIQYQYMAPGVFTAGQYRYIEAHLRILSGLYGILRPFDGVTPYRLEMCCKLRTDFCASLYDYWGERPAAALTRKDGTVLDLASEEYSRAVRPHLDRKIRCVKAVFGQMIGGRVVEKGVYVKMARGELVRWMSERETEDVEEIRRFDRLGYRYEAALSDDAAYVFIKE</sequence>
<dbReference type="AlphaFoldDB" id="A0A8J6JN34"/>
<evidence type="ECO:0000313" key="2">
    <source>
        <dbReference type="EMBL" id="MBC5738324.1"/>
    </source>
</evidence>
<dbReference type="Pfam" id="PF03883">
    <property type="entry name" value="H2O2_YaaD"/>
    <property type="match status" value="1"/>
</dbReference>
<reference evidence="2" key="1">
    <citation type="submission" date="2020-08" db="EMBL/GenBank/DDBJ databases">
        <title>Genome public.</title>
        <authorList>
            <person name="Liu C."/>
            <person name="Sun Q."/>
        </authorList>
    </citation>
    <scope>NUCLEOTIDE SEQUENCE</scope>
    <source>
        <strain evidence="2">NSJ-52</strain>
    </source>
</reference>
<evidence type="ECO:0000313" key="3">
    <source>
        <dbReference type="Proteomes" id="UP000607645"/>
    </source>
</evidence>
<dbReference type="GO" id="GO:0033194">
    <property type="term" value="P:response to hydroperoxide"/>
    <property type="evidence" value="ECO:0007669"/>
    <property type="project" value="TreeGrafter"/>
</dbReference>
<dbReference type="GO" id="GO:0005829">
    <property type="term" value="C:cytosol"/>
    <property type="evidence" value="ECO:0007669"/>
    <property type="project" value="TreeGrafter"/>
</dbReference>
<dbReference type="PANTHER" id="PTHR30283">
    <property type="entry name" value="PEROXIDE STRESS RESPONSE PROTEIN YAAA"/>
    <property type="match status" value="1"/>
</dbReference>
<proteinExistence type="inferred from homology"/>
<keyword evidence="3" id="KW-1185">Reference proteome</keyword>
<dbReference type="InterPro" id="IPR005583">
    <property type="entry name" value="YaaA"/>
</dbReference>
<dbReference type="EMBL" id="JACOPQ010000014">
    <property type="protein sequence ID" value="MBC5738324.1"/>
    <property type="molecule type" value="Genomic_DNA"/>
</dbReference>
<dbReference type="NCBIfam" id="NF002543">
    <property type="entry name" value="PRK02101.1-4"/>
    <property type="match status" value="1"/>
</dbReference>
<dbReference type="PANTHER" id="PTHR30283:SF4">
    <property type="entry name" value="PEROXIDE STRESS RESISTANCE PROTEIN YAAA"/>
    <property type="match status" value="1"/>
</dbReference>
<protein>
    <recommendedName>
        <fullName evidence="1">UPF0246 protein H8S62_15035</fullName>
    </recommendedName>
</protein>